<reference evidence="1" key="1">
    <citation type="submission" date="2020-08" db="EMBL/GenBank/DDBJ databases">
        <title>Multicomponent nature underlies the extraordinary mechanical properties of spider dragline silk.</title>
        <authorList>
            <person name="Kono N."/>
            <person name="Nakamura H."/>
            <person name="Mori M."/>
            <person name="Yoshida Y."/>
            <person name="Ohtoshi R."/>
            <person name="Malay A.D."/>
            <person name="Moran D.A.P."/>
            <person name="Tomita M."/>
            <person name="Numata K."/>
            <person name="Arakawa K."/>
        </authorList>
    </citation>
    <scope>NUCLEOTIDE SEQUENCE</scope>
</reference>
<protein>
    <submittedName>
        <fullName evidence="1">Uncharacterized protein</fullName>
    </submittedName>
</protein>
<dbReference type="EMBL" id="BMAW01131930">
    <property type="protein sequence ID" value="GFU41397.1"/>
    <property type="molecule type" value="Genomic_DNA"/>
</dbReference>
<proteinExistence type="predicted"/>
<evidence type="ECO:0000313" key="2">
    <source>
        <dbReference type="Proteomes" id="UP000887013"/>
    </source>
</evidence>
<accession>A0A8X6UTF4</accession>
<name>A0A8X6UTF4_NEPPI</name>
<organism evidence="1 2">
    <name type="scientific">Nephila pilipes</name>
    <name type="common">Giant wood spider</name>
    <name type="synonym">Nephila maculata</name>
    <dbReference type="NCBI Taxonomy" id="299642"/>
    <lineage>
        <taxon>Eukaryota</taxon>
        <taxon>Metazoa</taxon>
        <taxon>Ecdysozoa</taxon>
        <taxon>Arthropoda</taxon>
        <taxon>Chelicerata</taxon>
        <taxon>Arachnida</taxon>
        <taxon>Araneae</taxon>
        <taxon>Araneomorphae</taxon>
        <taxon>Entelegynae</taxon>
        <taxon>Araneoidea</taxon>
        <taxon>Nephilidae</taxon>
        <taxon>Nephila</taxon>
    </lineage>
</organism>
<keyword evidence="2" id="KW-1185">Reference proteome</keyword>
<evidence type="ECO:0000313" key="1">
    <source>
        <dbReference type="EMBL" id="GFU41397.1"/>
    </source>
</evidence>
<sequence length="92" mass="10591">MTFCPRAEKLHILENFLLIEVVTATVPNAWMTPLNVLRKQAEGLEVSKERDEGFREINPKVIFLPILYSFFFSLPVSPFGKEDGLLIKIRAR</sequence>
<gene>
    <name evidence="1" type="ORF">NPIL_497501</name>
</gene>
<comment type="caution">
    <text evidence="1">The sequence shown here is derived from an EMBL/GenBank/DDBJ whole genome shotgun (WGS) entry which is preliminary data.</text>
</comment>
<dbReference type="Proteomes" id="UP000887013">
    <property type="component" value="Unassembled WGS sequence"/>
</dbReference>
<dbReference type="AlphaFoldDB" id="A0A8X6UTF4"/>